<feature type="compositionally biased region" description="Gly residues" evidence="1">
    <location>
        <begin position="43"/>
        <end position="52"/>
    </location>
</feature>
<evidence type="ECO:0000313" key="3">
    <source>
        <dbReference type="Proteomes" id="UP001642487"/>
    </source>
</evidence>
<sequence>MRGRESGRGERRRVRRKADAAAAEIATNCGSRSDCDGDDGSAATGGTGCSGR</sequence>
<proteinExistence type="predicted"/>
<keyword evidence="3" id="KW-1185">Reference proteome</keyword>
<dbReference type="EMBL" id="OZ021739">
    <property type="protein sequence ID" value="CAK9322697.1"/>
    <property type="molecule type" value="Genomic_DNA"/>
</dbReference>
<dbReference type="Proteomes" id="UP001642487">
    <property type="component" value="Chromosome 5"/>
</dbReference>
<name>A0ABP0YQA4_9ROSI</name>
<evidence type="ECO:0000256" key="1">
    <source>
        <dbReference type="SAM" id="MobiDB-lite"/>
    </source>
</evidence>
<accession>A0ABP0YQA4</accession>
<feature type="compositionally biased region" description="Low complexity" evidence="1">
    <location>
        <begin position="20"/>
        <end position="32"/>
    </location>
</feature>
<feature type="region of interest" description="Disordered" evidence="1">
    <location>
        <begin position="1"/>
        <end position="52"/>
    </location>
</feature>
<organism evidence="2 3">
    <name type="scientific">Citrullus colocynthis</name>
    <name type="common">colocynth</name>
    <dbReference type="NCBI Taxonomy" id="252529"/>
    <lineage>
        <taxon>Eukaryota</taxon>
        <taxon>Viridiplantae</taxon>
        <taxon>Streptophyta</taxon>
        <taxon>Embryophyta</taxon>
        <taxon>Tracheophyta</taxon>
        <taxon>Spermatophyta</taxon>
        <taxon>Magnoliopsida</taxon>
        <taxon>eudicotyledons</taxon>
        <taxon>Gunneridae</taxon>
        <taxon>Pentapetalae</taxon>
        <taxon>rosids</taxon>
        <taxon>fabids</taxon>
        <taxon>Cucurbitales</taxon>
        <taxon>Cucurbitaceae</taxon>
        <taxon>Benincaseae</taxon>
        <taxon>Citrullus</taxon>
    </lineage>
</organism>
<protein>
    <submittedName>
        <fullName evidence="2">Uncharacterized protein</fullName>
    </submittedName>
</protein>
<reference evidence="2 3" key="1">
    <citation type="submission" date="2024-03" db="EMBL/GenBank/DDBJ databases">
        <authorList>
            <person name="Gkanogiannis A."/>
            <person name="Becerra Lopez-Lavalle L."/>
        </authorList>
    </citation>
    <scope>NUCLEOTIDE SEQUENCE [LARGE SCALE GENOMIC DNA]</scope>
</reference>
<gene>
    <name evidence="2" type="ORF">CITCOLO1_LOCUS14856</name>
</gene>
<evidence type="ECO:0000313" key="2">
    <source>
        <dbReference type="EMBL" id="CAK9322697.1"/>
    </source>
</evidence>